<dbReference type="SUPFAM" id="SSF51735">
    <property type="entry name" value="NAD(P)-binding Rossmann-fold domains"/>
    <property type="match status" value="1"/>
</dbReference>
<dbReference type="InterPro" id="IPR002347">
    <property type="entry name" value="SDR_fam"/>
</dbReference>
<protein>
    <submittedName>
        <fullName evidence="4">SDR family NAD(P)-dependent oxidoreductase</fullName>
    </submittedName>
</protein>
<dbReference type="PRINTS" id="PR00080">
    <property type="entry name" value="SDRFAMILY"/>
</dbReference>
<keyword evidence="2" id="KW-0560">Oxidoreductase</keyword>
<dbReference type="InterPro" id="IPR036291">
    <property type="entry name" value="NAD(P)-bd_dom_sf"/>
</dbReference>
<name>A0ABX2IMG0_9RHOB</name>
<dbReference type="Proteomes" id="UP000777935">
    <property type="component" value="Unassembled WGS sequence"/>
</dbReference>
<accession>A0ABX2IMG0</accession>
<dbReference type="PANTHER" id="PTHR24322">
    <property type="entry name" value="PKSB"/>
    <property type="match status" value="1"/>
</dbReference>
<dbReference type="CDD" id="cd05233">
    <property type="entry name" value="SDR_c"/>
    <property type="match status" value="1"/>
</dbReference>
<evidence type="ECO:0000256" key="2">
    <source>
        <dbReference type="ARBA" id="ARBA00023002"/>
    </source>
</evidence>
<evidence type="ECO:0000256" key="1">
    <source>
        <dbReference type="ARBA" id="ARBA00006484"/>
    </source>
</evidence>
<dbReference type="PROSITE" id="PS00061">
    <property type="entry name" value="ADH_SHORT"/>
    <property type="match status" value="1"/>
</dbReference>
<reference evidence="4 5" key="1">
    <citation type="submission" date="2020-06" db="EMBL/GenBank/DDBJ databases">
        <title>Sulfitobacter algicola sp. nov., isolated from green algae.</title>
        <authorList>
            <person name="Wang C."/>
        </authorList>
    </citation>
    <scope>NUCLEOTIDE SEQUENCE [LARGE SCALE GENOMIC DNA]</scope>
    <source>
        <strain evidence="4 5">1151</strain>
    </source>
</reference>
<keyword evidence="5" id="KW-1185">Reference proteome</keyword>
<proteinExistence type="inferred from homology"/>
<dbReference type="PRINTS" id="PR00081">
    <property type="entry name" value="GDHRDH"/>
</dbReference>
<dbReference type="RefSeq" id="WP_174135725.1">
    <property type="nucleotide sequence ID" value="NZ_JABUFE010000002.1"/>
</dbReference>
<evidence type="ECO:0000313" key="5">
    <source>
        <dbReference type="Proteomes" id="UP000777935"/>
    </source>
</evidence>
<comment type="caution">
    <text evidence="4">The sequence shown here is derived from an EMBL/GenBank/DDBJ whole genome shotgun (WGS) entry which is preliminary data.</text>
</comment>
<sequence length="264" mass="27750">MDLTGKIAVVTGGRRGIGKAIAKSLHAAGARVAIADLDKAEAHDVGKACGGYGTKVDVTNEADIAHFLTGVERKMGPVDIFVSNAGVARSDGPTYMAAGAPNAAWELSWQVNVMSSVYAARHVVPGMIKRGQGIFMIVASAAGLLNQMGSAPYSCTKHAAVSFAESLSIAHAHQGLRVLCICPQGVQTDLIQGAETSLKAVGAILQPEDVATAMMAALDDGRSYVFPHPETLDYFQSRAADPDKWLQRMGQARQMLAAKTGRQM</sequence>
<evidence type="ECO:0000313" key="4">
    <source>
        <dbReference type="EMBL" id="NSX54076.1"/>
    </source>
</evidence>
<dbReference type="Gene3D" id="3.40.50.720">
    <property type="entry name" value="NAD(P)-binding Rossmann-like Domain"/>
    <property type="match status" value="1"/>
</dbReference>
<dbReference type="Pfam" id="PF00106">
    <property type="entry name" value="adh_short"/>
    <property type="match status" value="1"/>
</dbReference>
<dbReference type="InterPro" id="IPR020904">
    <property type="entry name" value="Sc_DH/Rdtase_CS"/>
</dbReference>
<gene>
    <name evidence="4" type="ORF">HRQ87_04590</name>
</gene>
<organism evidence="4 5">
    <name type="scientific">Parasulfitobacter algicola</name>
    <dbReference type="NCBI Taxonomy" id="2614809"/>
    <lineage>
        <taxon>Bacteria</taxon>
        <taxon>Pseudomonadati</taxon>
        <taxon>Pseudomonadota</taxon>
        <taxon>Alphaproteobacteria</taxon>
        <taxon>Rhodobacterales</taxon>
        <taxon>Roseobacteraceae</taxon>
        <taxon>Parasulfitobacter</taxon>
    </lineage>
</organism>
<dbReference type="EMBL" id="JABUFE010000002">
    <property type="protein sequence ID" value="NSX54076.1"/>
    <property type="molecule type" value="Genomic_DNA"/>
</dbReference>
<comment type="similarity">
    <text evidence="1 3">Belongs to the short-chain dehydrogenases/reductases (SDR) family.</text>
</comment>
<evidence type="ECO:0000256" key="3">
    <source>
        <dbReference type="RuleBase" id="RU000363"/>
    </source>
</evidence>
<dbReference type="PANTHER" id="PTHR24322:SF736">
    <property type="entry name" value="RETINOL DEHYDROGENASE 10"/>
    <property type="match status" value="1"/>
</dbReference>